<dbReference type="PANTHER" id="PTHR34822:SF1">
    <property type="entry name" value="GRPB FAMILY PROTEIN"/>
    <property type="match status" value="1"/>
</dbReference>
<protein>
    <submittedName>
        <fullName evidence="1">GrpB-like predicted nucleotidyltransferase (UPF0157 family)</fullName>
    </submittedName>
</protein>
<dbReference type="EMBL" id="JAUSUZ010000001">
    <property type="protein sequence ID" value="MDQ0371130.1"/>
    <property type="molecule type" value="Genomic_DNA"/>
</dbReference>
<dbReference type="Gene3D" id="3.30.460.10">
    <property type="entry name" value="Beta Polymerase, domain 2"/>
    <property type="match status" value="1"/>
</dbReference>
<dbReference type="Proteomes" id="UP001240236">
    <property type="component" value="Unassembled WGS sequence"/>
</dbReference>
<dbReference type="InterPro" id="IPR007344">
    <property type="entry name" value="GrpB/CoaE"/>
</dbReference>
<reference evidence="1 2" key="1">
    <citation type="submission" date="2023-07" db="EMBL/GenBank/DDBJ databases">
        <title>Sequencing the genomes of 1000 actinobacteria strains.</title>
        <authorList>
            <person name="Klenk H.-P."/>
        </authorList>
    </citation>
    <scope>NUCLEOTIDE SEQUENCE [LARGE SCALE GENOMIC DNA]</scope>
    <source>
        <strain evidence="1 2">DSM 44709</strain>
    </source>
</reference>
<dbReference type="SUPFAM" id="SSF81301">
    <property type="entry name" value="Nucleotidyltransferase"/>
    <property type="match status" value="1"/>
</dbReference>
<accession>A0AAE4B175</accession>
<dbReference type="PANTHER" id="PTHR34822">
    <property type="entry name" value="GRPB DOMAIN PROTEIN (AFU_ORTHOLOGUE AFUA_1G01530)"/>
    <property type="match status" value="1"/>
</dbReference>
<proteinExistence type="predicted"/>
<organism evidence="1 2">
    <name type="scientific">Catenuloplanes indicus</name>
    <dbReference type="NCBI Taxonomy" id="137267"/>
    <lineage>
        <taxon>Bacteria</taxon>
        <taxon>Bacillati</taxon>
        <taxon>Actinomycetota</taxon>
        <taxon>Actinomycetes</taxon>
        <taxon>Micromonosporales</taxon>
        <taxon>Micromonosporaceae</taxon>
        <taxon>Catenuloplanes</taxon>
    </lineage>
</organism>
<dbReference type="RefSeq" id="WP_307247656.1">
    <property type="nucleotide sequence ID" value="NZ_JAUSUZ010000001.1"/>
</dbReference>
<dbReference type="AlphaFoldDB" id="A0AAE4B175"/>
<dbReference type="InterPro" id="IPR043519">
    <property type="entry name" value="NT_sf"/>
</dbReference>
<gene>
    <name evidence="1" type="ORF">J2S42_007799</name>
</gene>
<keyword evidence="2" id="KW-1185">Reference proteome</keyword>
<evidence type="ECO:0000313" key="1">
    <source>
        <dbReference type="EMBL" id="MDQ0371130.1"/>
    </source>
</evidence>
<sequence>MDGLVAAGLGLARGTVRLERVTAAWIAAGEALREGVSRTLGDAVAGVEVVGSASVPGLLAKPIVDLAAGVQPDQEPDPVAVRLASAGWLYQGDAGDDGGLVFVLESGPGHRVAHLHVVPFGGRQWRNYLCLRDLLRRSPEARLRYETVKRDLHRRYPEDRAAYTNGKGDVVAALLSGADPR</sequence>
<dbReference type="Pfam" id="PF04229">
    <property type="entry name" value="GrpB"/>
    <property type="match status" value="1"/>
</dbReference>
<name>A0AAE4B175_9ACTN</name>
<evidence type="ECO:0000313" key="2">
    <source>
        <dbReference type="Proteomes" id="UP001240236"/>
    </source>
</evidence>
<comment type="caution">
    <text evidence="1">The sequence shown here is derived from an EMBL/GenBank/DDBJ whole genome shotgun (WGS) entry which is preliminary data.</text>
</comment>